<dbReference type="InterPro" id="IPR003598">
    <property type="entry name" value="Ig_sub2"/>
</dbReference>
<dbReference type="SMART" id="SM00406">
    <property type="entry name" value="IGv"/>
    <property type="match status" value="1"/>
</dbReference>
<evidence type="ECO:0000256" key="1">
    <source>
        <dbReference type="ARBA" id="ARBA00022729"/>
    </source>
</evidence>
<dbReference type="GO" id="GO:0042605">
    <property type="term" value="F:peptide antigen binding"/>
    <property type="evidence" value="ECO:0007669"/>
    <property type="project" value="TreeGrafter"/>
</dbReference>
<dbReference type="InterPro" id="IPR036179">
    <property type="entry name" value="Ig-like_dom_sf"/>
</dbReference>
<evidence type="ECO:0000256" key="5">
    <source>
        <dbReference type="ARBA" id="ARBA00023319"/>
    </source>
</evidence>
<keyword evidence="9" id="KW-1185">Reference proteome</keyword>
<dbReference type="InterPro" id="IPR013106">
    <property type="entry name" value="Ig_V-set"/>
</dbReference>
<dbReference type="PANTHER" id="PTHR19343:SF13">
    <property type="entry name" value="T CELL RECEPTOR ALPHA VARIABLE 21"/>
    <property type="match status" value="1"/>
</dbReference>
<dbReference type="Pfam" id="PF07686">
    <property type="entry name" value="V-set"/>
    <property type="match status" value="1"/>
</dbReference>
<evidence type="ECO:0000313" key="9">
    <source>
        <dbReference type="Proteomes" id="UP000288216"/>
    </source>
</evidence>
<reference evidence="8 9" key="1">
    <citation type="journal article" date="2018" name="Nat. Ecol. Evol.">
        <title>Shark genomes provide insights into elasmobranch evolution and the origin of vertebrates.</title>
        <authorList>
            <person name="Hara Y"/>
            <person name="Yamaguchi K"/>
            <person name="Onimaru K"/>
            <person name="Kadota M"/>
            <person name="Koyanagi M"/>
            <person name="Keeley SD"/>
            <person name="Tatsumi K"/>
            <person name="Tanaka K"/>
            <person name="Motone F"/>
            <person name="Kageyama Y"/>
            <person name="Nozu R"/>
            <person name="Adachi N"/>
            <person name="Nishimura O"/>
            <person name="Nakagawa R"/>
            <person name="Tanegashima C"/>
            <person name="Kiyatake I"/>
            <person name="Matsumoto R"/>
            <person name="Murakumo K"/>
            <person name="Nishida K"/>
            <person name="Terakita A"/>
            <person name="Kuratani S"/>
            <person name="Sato K"/>
            <person name="Hyodo S Kuraku.S."/>
        </authorList>
    </citation>
    <scope>NUCLEOTIDE SEQUENCE [LARGE SCALE GENOMIC DNA]</scope>
</reference>
<evidence type="ECO:0000256" key="6">
    <source>
        <dbReference type="ARBA" id="ARBA00043266"/>
    </source>
</evidence>
<dbReference type="AlphaFoldDB" id="A0A401Q7W9"/>
<sequence>MKFRDGIVKTNRRRGLSDVTMGLAPAACGCNNELNRSRVDSLLSISASSHSYSLTKIQLDMFLLILAVLLDGGLSADPVTQSPVTKTVLEGGSVRLHCEYTDPSMDSMQWYHKKAAQPPIWIISKYVAVKKDEVSGRYLAAADKSEQNGYLNISALSVDDGAVYYCAVRHSVR</sequence>
<evidence type="ECO:0000256" key="3">
    <source>
        <dbReference type="ARBA" id="ARBA00023130"/>
    </source>
</evidence>
<name>A0A401Q7W9_SCYTO</name>
<dbReference type="InterPro" id="IPR007110">
    <property type="entry name" value="Ig-like_dom"/>
</dbReference>
<dbReference type="SMART" id="SM00408">
    <property type="entry name" value="IGc2"/>
    <property type="match status" value="1"/>
</dbReference>
<dbReference type="PANTHER" id="PTHR19343">
    <property type="entry name" value="T CELL RECEPTOR ALPHA VARIABLE 1-2"/>
    <property type="match status" value="1"/>
</dbReference>
<evidence type="ECO:0000259" key="7">
    <source>
        <dbReference type="PROSITE" id="PS50835"/>
    </source>
</evidence>
<dbReference type="OrthoDB" id="9631130at2759"/>
<dbReference type="EMBL" id="BFAA01020221">
    <property type="protein sequence ID" value="GCB81484.1"/>
    <property type="molecule type" value="Genomic_DNA"/>
</dbReference>
<evidence type="ECO:0000256" key="2">
    <source>
        <dbReference type="ARBA" id="ARBA00022859"/>
    </source>
</evidence>
<evidence type="ECO:0000256" key="4">
    <source>
        <dbReference type="ARBA" id="ARBA00023170"/>
    </source>
</evidence>
<keyword evidence="2" id="KW-0391">Immunity</keyword>
<dbReference type="GO" id="GO:0042101">
    <property type="term" value="C:T cell receptor complex"/>
    <property type="evidence" value="ECO:0007669"/>
    <property type="project" value="UniProtKB-KW"/>
</dbReference>
<accession>A0A401Q7W9</accession>
<keyword evidence="3" id="KW-1064">Adaptive immunity</keyword>
<keyword evidence="5" id="KW-0393">Immunoglobulin domain</keyword>
<proteinExistence type="predicted"/>
<feature type="domain" description="Ig-like" evidence="7">
    <location>
        <begin position="78"/>
        <end position="173"/>
    </location>
</feature>
<dbReference type="PROSITE" id="PS51257">
    <property type="entry name" value="PROKAR_LIPOPROTEIN"/>
    <property type="match status" value="1"/>
</dbReference>
<keyword evidence="1" id="KW-0732">Signal</keyword>
<dbReference type="PROSITE" id="PS50835">
    <property type="entry name" value="IG_LIKE"/>
    <property type="match status" value="1"/>
</dbReference>
<keyword evidence="6" id="KW-1279">T cell receptor</keyword>
<protein>
    <recommendedName>
        <fullName evidence="7">Ig-like domain-containing protein</fullName>
    </recommendedName>
</protein>
<dbReference type="Gene3D" id="2.60.40.10">
    <property type="entry name" value="Immunoglobulins"/>
    <property type="match status" value="1"/>
</dbReference>
<evidence type="ECO:0000313" key="8">
    <source>
        <dbReference type="EMBL" id="GCB81484.1"/>
    </source>
</evidence>
<dbReference type="SMART" id="SM00409">
    <property type="entry name" value="IG"/>
    <property type="match status" value="1"/>
</dbReference>
<dbReference type="CDD" id="cd00099">
    <property type="entry name" value="IgV"/>
    <property type="match status" value="1"/>
</dbReference>
<gene>
    <name evidence="8" type="ORF">scyTo_0021846</name>
</gene>
<comment type="caution">
    <text evidence="8">The sequence shown here is derived from an EMBL/GenBank/DDBJ whole genome shotgun (WGS) entry which is preliminary data.</text>
</comment>
<dbReference type="SUPFAM" id="SSF48726">
    <property type="entry name" value="Immunoglobulin"/>
    <property type="match status" value="1"/>
</dbReference>
<dbReference type="InterPro" id="IPR013783">
    <property type="entry name" value="Ig-like_fold"/>
</dbReference>
<dbReference type="InterPro" id="IPR003599">
    <property type="entry name" value="Ig_sub"/>
</dbReference>
<dbReference type="InterPro" id="IPR051006">
    <property type="entry name" value="TCR_variable_domain"/>
</dbReference>
<keyword evidence="4" id="KW-0675">Receptor</keyword>
<dbReference type="Proteomes" id="UP000288216">
    <property type="component" value="Unassembled WGS sequence"/>
</dbReference>
<organism evidence="8 9">
    <name type="scientific">Scyliorhinus torazame</name>
    <name type="common">Cloudy catshark</name>
    <name type="synonym">Catulus torazame</name>
    <dbReference type="NCBI Taxonomy" id="75743"/>
    <lineage>
        <taxon>Eukaryota</taxon>
        <taxon>Metazoa</taxon>
        <taxon>Chordata</taxon>
        <taxon>Craniata</taxon>
        <taxon>Vertebrata</taxon>
        <taxon>Chondrichthyes</taxon>
        <taxon>Elasmobranchii</taxon>
        <taxon>Galeomorphii</taxon>
        <taxon>Galeoidea</taxon>
        <taxon>Carcharhiniformes</taxon>
        <taxon>Scyliorhinidae</taxon>
        <taxon>Scyliorhinus</taxon>
    </lineage>
</organism>
<dbReference type="GO" id="GO:0002250">
    <property type="term" value="P:adaptive immune response"/>
    <property type="evidence" value="ECO:0007669"/>
    <property type="project" value="UniProtKB-KW"/>
</dbReference>